<organism evidence="2 3">
    <name type="scientific">Rhamnusium bicolor</name>
    <dbReference type="NCBI Taxonomy" id="1586634"/>
    <lineage>
        <taxon>Eukaryota</taxon>
        <taxon>Metazoa</taxon>
        <taxon>Ecdysozoa</taxon>
        <taxon>Arthropoda</taxon>
        <taxon>Hexapoda</taxon>
        <taxon>Insecta</taxon>
        <taxon>Pterygota</taxon>
        <taxon>Neoptera</taxon>
        <taxon>Endopterygota</taxon>
        <taxon>Coleoptera</taxon>
        <taxon>Polyphaga</taxon>
        <taxon>Cucujiformia</taxon>
        <taxon>Chrysomeloidea</taxon>
        <taxon>Cerambycidae</taxon>
        <taxon>Lepturinae</taxon>
        <taxon>Rhagiini</taxon>
        <taxon>Rhamnusium</taxon>
    </lineage>
</organism>
<name>A0AAV8X8Q3_9CUCU</name>
<gene>
    <name evidence="2" type="ORF">NQ314_013135</name>
</gene>
<evidence type="ECO:0008006" key="4">
    <source>
        <dbReference type="Google" id="ProtNLM"/>
    </source>
</evidence>
<sequence>MMCHIGIKTPQHKRPIHQYSEEALTDAFKAFERKKSAREAGRRFSVPKTTILSRLGGRVMGDGSSQDGS</sequence>
<dbReference type="InterPro" id="IPR009057">
    <property type="entry name" value="Homeodomain-like_sf"/>
</dbReference>
<dbReference type="SUPFAM" id="SSF46689">
    <property type="entry name" value="Homeodomain-like"/>
    <property type="match status" value="1"/>
</dbReference>
<protein>
    <recommendedName>
        <fullName evidence="4">HTH psq-type domain-containing protein</fullName>
    </recommendedName>
</protein>
<comment type="caution">
    <text evidence="2">The sequence shown here is derived from an EMBL/GenBank/DDBJ whole genome shotgun (WGS) entry which is preliminary data.</text>
</comment>
<evidence type="ECO:0000313" key="3">
    <source>
        <dbReference type="Proteomes" id="UP001162156"/>
    </source>
</evidence>
<comment type="subcellular location">
    <subcellularLocation>
        <location evidence="1">Nucleus</location>
    </subcellularLocation>
</comment>
<reference evidence="2" key="1">
    <citation type="journal article" date="2023" name="Insect Mol. Biol.">
        <title>Genome sequencing provides insights into the evolution of gene families encoding plant cell wall-degrading enzymes in longhorned beetles.</title>
        <authorList>
            <person name="Shin N.R."/>
            <person name="Okamura Y."/>
            <person name="Kirsch R."/>
            <person name="Pauchet Y."/>
        </authorList>
    </citation>
    <scope>NUCLEOTIDE SEQUENCE</scope>
    <source>
        <strain evidence="2">RBIC_L_NR</strain>
    </source>
</reference>
<dbReference type="Proteomes" id="UP001162156">
    <property type="component" value="Unassembled WGS sequence"/>
</dbReference>
<accession>A0AAV8X8Q3</accession>
<evidence type="ECO:0000256" key="1">
    <source>
        <dbReference type="ARBA" id="ARBA00004123"/>
    </source>
</evidence>
<proteinExistence type="predicted"/>
<dbReference type="GO" id="GO:0005634">
    <property type="term" value="C:nucleus"/>
    <property type="evidence" value="ECO:0007669"/>
    <property type="project" value="UniProtKB-SubCell"/>
</dbReference>
<dbReference type="AlphaFoldDB" id="A0AAV8X8Q3"/>
<evidence type="ECO:0000313" key="2">
    <source>
        <dbReference type="EMBL" id="KAJ8934861.1"/>
    </source>
</evidence>
<keyword evidence="3" id="KW-1185">Reference proteome</keyword>
<dbReference type="EMBL" id="JANEYF010003657">
    <property type="protein sequence ID" value="KAJ8934861.1"/>
    <property type="molecule type" value="Genomic_DNA"/>
</dbReference>